<evidence type="ECO:0000313" key="3">
    <source>
        <dbReference type="Proteomes" id="UP000828390"/>
    </source>
</evidence>
<dbReference type="AlphaFoldDB" id="A0A9D4H977"/>
<name>A0A9D4H977_DREPO</name>
<reference evidence="2" key="1">
    <citation type="journal article" date="2019" name="bioRxiv">
        <title>The Genome of the Zebra Mussel, Dreissena polymorpha: A Resource for Invasive Species Research.</title>
        <authorList>
            <person name="McCartney M.A."/>
            <person name="Auch B."/>
            <person name="Kono T."/>
            <person name="Mallez S."/>
            <person name="Zhang Y."/>
            <person name="Obille A."/>
            <person name="Becker A."/>
            <person name="Abrahante J.E."/>
            <person name="Garbe J."/>
            <person name="Badalamenti J.P."/>
            <person name="Herman A."/>
            <person name="Mangelson H."/>
            <person name="Liachko I."/>
            <person name="Sullivan S."/>
            <person name="Sone E.D."/>
            <person name="Koren S."/>
            <person name="Silverstein K.A.T."/>
            <person name="Beckman K.B."/>
            <person name="Gohl D.M."/>
        </authorList>
    </citation>
    <scope>NUCLEOTIDE SEQUENCE</scope>
    <source>
        <strain evidence="2">Duluth1</strain>
        <tissue evidence="2">Whole animal</tissue>
    </source>
</reference>
<evidence type="ECO:0000256" key="1">
    <source>
        <dbReference type="SAM" id="SignalP"/>
    </source>
</evidence>
<gene>
    <name evidence="2" type="ORF">DPMN_131223</name>
</gene>
<protein>
    <submittedName>
        <fullName evidence="2">Uncharacterized protein</fullName>
    </submittedName>
</protein>
<proteinExistence type="predicted"/>
<dbReference type="EMBL" id="JAIWYP010000005">
    <property type="protein sequence ID" value="KAH3829229.1"/>
    <property type="molecule type" value="Genomic_DNA"/>
</dbReference>
<evidence type="ECO:0000313" key="2">
    <source>
        <dbReference type="EMBL" id="KAH3829229.1"/>
    </source>
</evidence>
<sequence length="55" mass="6112">MRPMMGVLKLLVQVNLCLAVCFLTQVSSLDEGIGYFVDALTSNSVTDMMVCVRWL</sequence>
<organism evidence="2 3">
    <name type="scientific">Dreissena polymorpha</name>
    <name type="common">Zebra mussel</name>
    <name type="synonym">Mytilus polymorpha</name>
    <dbReference type="NCBI Taxonomy" id="45954"/>
    <lineage>
        <taxon>Eukaryota</taxon>
        <taxon>Metazoa</taxon>
        <taxon>Spiralia</taxon>
        <taxon>Lophotrochozoa</taxon>
        <taxon>Mollusca</taxon>
        <taxon>Bivalvia</taxon>
        <taxon>Autobranchia</taxon>
        <taxon>Heteroconchia</taxon>
        <taxon>Euheterodonta</taxon>
        <taxon>Imparidentia</taxon>
        <taxon>Neoheterodontei</taxon>
        <taxon>Myida</taxon>
        <taxon>Dreissenoidea</taxon>
        <taxon>Dreissenidae</taxon>
        <taxon>Dreissena</taxon>
    </lineage>
</organism>
<feature type="chain" id="PRO_5039660264" evidence="1">
    <location>
        <begin position="20"/>
        <end position="55"/>
    </location>
</feature>
<keyword evidence="3" id="KW-1185">Reference proteome</keyword>
<feature type="signal peptide" evidence="1">
    <location>
        <begin position="1"/>
        <end position="19"/>
    </location>
</feature>
<reference evidence="2" key="2">
    <citation type="submission" date="2020-11" db="EMBL/GenBank/DDBJ databases">
        <authorList>
            <person name="McCartney M.A."/>
            <person name="Auch B."/>
            <person name="Kono T."/>
            <person name="Mallez S."/>
            <person name="Becker A."/>
            <person name="Gohl D.M."/>
            <person name="Silverstein K.A.T."/>
            <person name="Koren S."/>
            <person name="Bechman K.B."/>
            <person name="Herman A."/>
            <person name="Abrahante J.E."/>
            <person name="Garbe J."/>
        </authorList>
    </citation>
    <scope>NUCLEOTIDE SEQUENCE</scope>
    <source>
        <strain evidence="2">Duluth1</strain>
        <tissue evidence="2">Whole animal</tissue>
    </source>
</reference>
<accession>A0A9D4H977</accession>
<keyword evidence="1" id="KW-0732">Signal</keyword>
<dbReference type="Proteomes" id="UP000828390">
    <property type="component" value="Unassembled WGS sequence"/>
</dbReference>
<comment type="caution">
    <text evidence="2">The sequence shown here is derived from an EMBL/GenBank/DDBJ whole genome shotgun (WGS) entry which is preliminary data.</text>
</comment>